<keyword evidence="3" id="KW-1185">Reference proteome</keyword>
<gene>
    <name evidence="2" type="ORF">Q9L58_002255</name>
</gene>
<comment type="caution">
    <text evidence="2">The sequence shown here is derived from an EMBL/GenBank/DDBJ whole genome shotgun (WGS) entry which is preliminary data.</text>
</comment>
<name>A0ABR3GRX7_9PEZI</name>
<dbReference type="EMBL" id="JBBBZM010000019">
    <property type="protein sequence ID" value="KAL0638677.1"/>
    <property type="molecule type" value="Genomic_DNA"/>
</dbReference>
<feature type="non-terminal residue" evidence="2">
    <location>
        <position position="99"/>
    </location>
</feature>
<feature type="compositionally biased region" description="Basic and acidic residues" evidence="1">
    <location>
        <begin position="63"/>
        <end position="99"/>
    </location>
</feature>
<evidence type="ECO:0000313" key="2">
    <source>
        <dbReference type="EMBL" id="KAL0638677.1"/>
    </source>
</evidence>
<organism evidence="2 3">
    <name type="scientific">Discina gigas</name>
    <dbReference type="NCBI Taxonomy" id="1032678"/>
    <lineage>
        <taxon>Eukaryota</taxon>
        <taxon>Fungi</taxon>
        <taxon>Dikarya</taxon>
        <taxon>Ascomycota</taxon>
        <taxon>Pezizomycotina</taxon>
        <taxon>Pezizomycetes</taxon>
        <taxon>Pezizales</taxon>
        <taxon>Discinaceae</taxon>
        <taxon>Discina</taxon>
    </lineage>
</organism>
<accession>A0ABR3GRX7</accession>
<sequence>MHRIEDPNRGIDRRNAVTKAKLVDISVLPILLIDVPSGHPGDRPIPYPPKKTETQRTNPNPKKTPEKKGTEDHETHQKEQRKPNEEIHKKNDCQEKRHQ</sequence>
<evidence type="ECO:0000256" key="1">
    <source>
        <dbReference type="SAM" id="MobiDB-lite"/>
    </source>
</evidence>
<proteinExistence type="predicted"/>
<reference evidence="2 3" key="1">
    <citation type="submission" date="2024-02" db="EMBL/GenBank/DDBJ databases">
        <title>Discinaceae phylogenomics.</title>
        <authorList>
            <person name="Dirks A.C."/>
            <person name="James T.Y."/>
        </authorList>
    </citation>
    <scope>NUCLEOTIDE SEQUENCE [LARGE SCALE GENOMIC DNA]</scope>
    <source>
        <strain evidence="2 3">ACD0624</strain>
    </source>
</reference>
<feature type="region of interest" description="Disordered" evidence="1">
    <location>
        <begin position="33"/>
        <end position="99"/>
    </location>
</feature>
<protein>
    <submittedName>
        <fullName evidence="2">Uncharacterized protein</fullName>
    </submittedName>
</protein>
<dbReference type="Proteomes" id="UP001447188">
    <property type="component" value="Unassembled WGS sequence"/>
</dbReference>
<evidence type="ECO:0000313" key="3">
    <source>
        <dbReference type="Proteomes" id="UP001447188"/>
    </source>
</evidence>